<accession>A0ABX0QUE7</accession>
<reference evidence="1" key="1">
    <citation type="submission" date="2024-05" db="EMBL/GenBank/DDBJ databases">
        <authorList>
            <person name="Jung D.-H."/>
        </authorList>
    </citation>
    <scope>NUCLEOTIDE SEQUENCE</scope>
    <source>
        <strain evidence="1">JA-25</strain>
    </source>
</reference>
<protein>
    <submittedName>
        <fullName evidence="1">Uncharacterized protein</fullName>
    </submittedName>
</protein>
<keyword evidence="2" id="KW-1185">Reference proteome</keyword>
<dbReference type="EMBL" id="WAEL01000033">
    <property type="protein sequence ID" value="NID13844.1"/>
    <property type="molecule type" value="Genomic_DNA"/>
</dbReference>
<sequence length="198" mass="18904">TATAIVLVSPSVIANDDAGTGSAGASGVAIGSLVANDVVNGLPATLGATGNAVVSAVGTYPAGITLDANTGSVSVAIGTVPGTYTLVYQLCDKLSPVTCTTANAVVTVAPSVIAMDDAGLASAGTGGTAIPNVTGNDIVNGVSVLLGVNAEVSTVGTYPAGITLNTTTGSISVATGTVPGTYTLVYQLCDKLAAPTCT</sequence>
<name>A0ABX0QUE7_9BACT</name>
<feature type="non-terminal residue" evidence="1">
    <location>
        <position position="1"/>
    </location>
</feature>
<comment type="caution">
    <text evidence="1">The sequence shown here is derived from an EMBL/GenBank/DDBJ whole genome shotgun (WGS) entry which is preliminary data.</text>
</comment>
<dbReference type="RefSeq" id="WP_208295706.1">
    <property type="nucleotide sequence ID" value="NZ_WAEL01000033.1"/>
</dbReference>
<gene>
    <name evidence="1" type="ORF">F7231_27000</name>
</gene>
<proteinExistence type="predicted"/>
<organism evidence="1 2">
    <name type="scientific">Fibrivirga algicola</name>
    <dbReference type="NCBI Taxonomy" id="2950420"/>
    <lineage>
        <taxon>Bacteria</taxon>
        <taxon>Pseudomonadati</taxon>
        <taxon>Bacteroidota</taxon>
        <taxon>Cytophagia</taxon>
        <taxon>Cytophagales</taxon>
        <taxon>Spirosomataceae</taxon>
        <taxon>Fibrivirga</taxon>
    </lineage>
</organism>
<evidence type="ECO:0000313" key="2">
    <source>
        <dbReference type="Proteomes" id="UP000606008"/>
    </source>
</evidence>
<evidence type="ECO:0000313" key="1">
    <source>
        <dbReference type="EMBL" id="NID13844.1"/>
    </source>
</evidence>
<dbReference type="Proteomes" id="UP000606008">
    <property type="component" value="Unassembled WGS sequence"/>
</dbReference>
<feature type="non-terminal residue" evidence="1">
    <location>
        <position position="198"/>
    </location>
</feature>